<keyword evidence="2" id="KW-0460">Magnesium</keyword>
<dbReference type="RefSeq" id="WP_153520876.1">
    <property type="nucleotide sequence ID" value="NZ_JBEPDZ010000037.1"/>
</dbReference>
<comment type="similarity">
    <text evidence="2">Belongs to the terpene synthase family.</text>
</comment>
<dbReference type="PANTHER" id="PTHR35201:SF4">
    <property type="entry name" value="BETA-PINACENE SYNTHASE-RELATED"/>
    <property type="match status" value="1"/>
</dbReference>
<keyword evidence="2" id="KW-0479">Metal-binding</keyword>
<dbReference type="InterPro" id="IPR034686">
    <property type="entry name" value="Terpene_cyclase-like_2"/>
</dbReference>
<keyword evidence="1 2" id="KW-0456">Lyase</keyword>
<dbReference type="SUPFAM" id="SSF48576">
    <property type="entry name" value="Terpenoid synthases"/>
    <property type="match status" value="1"/>
</dbReference>
<dbReference type="GO" id="GO:0046872">
    <property type="term" value="F:metal ion binding"/>
    <property type="evidence" value="ECO:0007669"/>
    <property type="project" value="UniProtKB-KW"/>
</dbReference>
<organism evidence="3 4">
    <name type="scientific">Streptomyces jumonjinensis</name>
    <dbReference type="NCBI Taxonomy" id="1945"/>
    <lineage>
        <taxon>Bacteria</taxon>
        <taxon>Bacillati</taxon>
        <taxon>Actinomycetota</taxon>
        <taxon>Actinomycetes</taxon>
        <taxon>Kitasatosporales</taxon>
        <taxon>Streptomycetaceae</taxon>
        <taxon>Streptomyces</taxon>
    </lineage>
</organism>
<keyword evidence="4" id="KW-1185">Reference proteome</keyword>
<dbReference type="Proteomes" id="UP000419138">
    <property type="component" value="Unassembled WGS sequence"/>
</dbReference>
<dbReference type="Pfam" id="PF19086">
    <property type="entry name" value="Terpene_syn_C_2"/>
    <property type="match status" value="1"/>
</dbReference>
<accession>A0A646KAE0</accession>
<dbReference type="SFLD" id="SFLDG01020">
    <property type="entry name" value="Terpene_Cyclase_Like_2"/>
    <property type="match status" value="1"/>
</dbReference>
<evidence type="ECO:0000256" key="1">
    <source>
        <dbReference type="ARBA" id="ARBA00023239"/>
    </source>
</evidence>
<sequence>MAPPLRIPPLHCPFPDDVHPEADTIDRTSLRWLDRFGLITDPATRARFGQSKIGWQASRTTPHADAELVQLHSDWQMWLFAFDDVRSEESEAGGHPGRMARSLVPCLRILEDPDTPVRDEDPFTAALRDLRRHLGLVAGPLQLDRFITSVLGYWFAQVWEAGNRADAVWPTVEEYTAMRVHTGAVPTCLALIDVVGRFELPAAELARHEVKALTTKAVNVVCWANDIHSYEKEAARSSHPVNLPTLLHRRDGGTVQAAIDLAARMHDDEVAAYVELRSRVTAGPELERYLDGLQSWMRGNLTWSLSTGRYRQTPVQS</sequence>
<dbReference type="InterPro" id="IPR008949">
    <property type="entry name" value="Isoprenoid_synthase_dom_sf"/>
</dbReference>
<comment type="cofactor">
    <cofactor evidence="2">
        <name>Mg(2+)</name>
        <dbReference type="ChEBI" id="CHEBI:18420"/>
    </cofactor>
</comment>
<evidence type="ECO:0000256" key="2">
    <source>
        <dbReference type="RuleBase" id="RU366034"/>
    </source>
</evidence>
<dbReference type="Gene3D" id="1.10.600.10">
    <property type="entry name" value="Farnesyl Diphosphate Synthase"/>
    <property type="match status" value="1"/>
</dbReference>
<evidence type="ECO:0000313" key="4">
    <source>
        <dbReference type="Proteomes" id="UP000419138"/>
    </source>
</evidence>
<dbReference type="OrthoDB" id="3676909at2"/>
<comment type="caution">
    <text evidence="3">The sequence shown here is derived from an EMBL/GenBank/DDBJ whole genome shotgun (WGS) entry which is preliminary data.</text>
</comment>
<dbReference type="SFLD" id="SFLDS00005">
    <property type="entry name" value="Isoprenoid_Synthase_Type_I"/>
    <property type="match status" value="1"/>
</dbReference>
<name>A0A646KAE0_STRJU</name>
<proteinExistence type="inferred from homology"/>
<dbReference type="AlphaFoldDB" id="A0A646KAE0"/>
<evidence type="ECO:0000313" key="3">
    <source>
        <dbReference type="EMBL" id="MQS99174.1"/>
    </source>
</evidence>
<gene>
    <name evidence="3" type="ORF">FF041_02845</name>
</gene>
<dbReference type="EC" id="4.2.3.-" evidence="2"/>
<dbReference type="PANTHER" id="PTHR35201">
    <property type="entry name" value="TERPENE SYNTHASE"/>
    <property type="match status" value="1"/>
</dbReference>
<dbReference type="EMBL" id="VCLA01000023">
    <property type="protein sequence ID" value="MQS99174.1"/>
    <property type="molecule type" value="Genomic_DNA"/>
</dbReference>
<reference evidence="3 4" key="1">
    <citation type="submission" date="2019-05" db="EMBL/GenBank/DDBJ databases">
        <title>Comparative genomics and metabolomics analyses of clavulanic acid producing Streptomyces species provides insight into specialized metabolism and evolution of beta-lactam biosynthetic gene clusters.</title>
        <authorList>
            <person name="Moore M.A."/>
            <person name="Cruz-Morales P."/>
            <person name="Barona Gomez F."/>
            <person name="Kapil T."/>
        </authorList>
    </citation>
    <scope>NUCLEOTIDE SEQUENCE [LARGE SCALE GENOMIC DNA]</scope>
    <source>
        <strain evidence="3 4">NRRL 5741</strain>
    </source>
</reference>
<dbReference type="GO" id="GO:0010333">
    <property type="term" value="F:terpene synthase activity"/>
    <property type="evidence" value="ECO:0007669"/>
    <property type="project" value="InterPro"/>
</dbReference>
<protein>
    <recommendedName>
        <fullName evidence="2">Terpene synthase</fullName>
        <ecNumber evidence="2">4.2.3.-</ecNumber>
    </recommendedName>
</protein>